<keyword evidence="4" id="KW-0548">Nucleotidyltransferase</keyword>
<dbReference type="FunFam" id="3.40.50.300:FF:000890">
    <property type="entry name" value="DNA polymerase III subunit delta"/>
    <property type="match status" value="1"/>
</dbReference>
<evidence type="ECO:0000313" key="10">
    <source>
        <dbReference type="EMBL" id="TCV98256.1"/>
    </source>
</evidence>
<evidence type="ECO:0000256" key="4">
    <source>
        <dbReference type="ARBA" id="ARBA00022695"/>
    </source>
</evidence>
<dbReference type="SUPFAM" id="SSF48019">
    <property type="entry name" value="post-AAA+ oligomerization domain-like"/>
    <property type="match status" value="1"/>
</dbReference>
<dbReference type="SUPFAM" id="SSF52540">
    <property type="entry name" value="P-loop containing nucleoside triphosphate hydrolases"/>
    <property type="match status" value="1"/>
</dbReference>
<keyword evidence="11" id="KW-1185">Reference proteome</keyword>
<evidence type="ECO:0000259" key="9">
    <source>
        <dbReference type="Pfam" id="PF21500"/>
    </source>
</evidence>
<dbReference type="EMBL" id="SMCR01000003">
    <property type="protein sequence ID" value="TCV98256.1"/>
    <property type="molecule type" value="Genomic_DNA"/>
</dbReference>
<dbReference type="PANTHER" id="PTHR11669">
    <property type="entry name" value="REPLICATION FACTOR C / DNA POLYMERASE III GAMMA-TAU SUBUNIT"/>
    <property type="match status" value="1"/>
</dbReference>
<dbReference type="InterPro" id="IPR008921">
    <property type="entry name" value="DNA_pol3_clamp-load_cplx_C"/>
</dbReference>
<dbReference type="Proteomes" id="UP000295719">
    <property type="component" value="Unassembled WGS sequence"/>
</dbReference>
<keyword evidence="5" id="KW-0235">DNA replication</keyword>
<dbReference type="GO" id="GO:0003887">
    <property type="term" value="F:DNA-directed DNA polymerase activity"/>
    <property type="evidence" value="ECO:0007669"/>
    <property type="project" value="UniProtKB-KW"/>
</dbReference>
<dbReference type="InterPro" id="IPR027417">
    <property type="entry name" value="P-loop_NTPase"/>
</dbReference>
<dbReference type="InterPro" id="IPR048731">
    <property type="entry name" value="HolB_lid-gammaproteobact"/>
</dbReference>
<dbReference type="InterPro" id="IPR050238">
    <property type="entry name" value="DNA_Rep/Repair_Clamp_Loader"/>
</dbReference>
<dbReference type="InterPro" id="IPR004622">
    <property type="entry name" value="DNA_pol_HolB"/>
</dbReference>
<dbReference type="InterPro" id="IPR015199">
    <property type="entry name" value="DNA_pol_III_delta_C"/>
</dbReference>
<organism evidence="10 11">
    <name type="scientific">Biostraticola tofi</name>
    <dbReference type="NCBI Taxonomy" id="466109"/>
    <lineage>
        <taxon>Bacteria</taxon>
        <taxon>Pseudomonadati</taxon>
        <taxon>Pseudomonadota</taxon>
        <taxon>Gammaproteobacteria</taxon>
        <taxon>Enterobacterales</taxon>
        <taxon>Bruguierivoracaceae</taxon>
        <taxon>Biostraticola</taxon>
    </lineage>
</organism>
<name>A0A4R3Z016_9GAMM</name>
<dbReference type="RefSeq" id="WP_131865004.1">
    <property type="nucleotide sequence ID" value="NZ_SMCR01000003.1"/>
</dbReference>
<evidence type="ECO:0000313" key="11">
    <source>
        <dbReference type="Proteomes" id="UP000295719"/>
    </source>
</evidence>
<sequence>MKWYPWLSAPYRQILARYQQERGHHALLVHAHAGCGDASLFYAISRWLMCRQPQGSKSCGHCHSCQLMIAGNHPDFYQLEVEKGRSSLGVDAVRQVVEALYGHAQQGGAKVIWLANSELLTEQAANALLKTLEEPPEHTFFLLGCREPSRLLSTLRSRCLYWHLPAPDEQSGLYWLGQQGGQEPTAALTALRMHYGAPLAALELLEPARWAERNALCDGLQRAVVNQDFIALLPLISKDKDDAPLHWLLSLLTDALKWQQGAFAFAINQDKPELLQLLAAAFPAGTLHHQLHQWLDCRRQWREITGVNRELLLVNQLLNWESDTPDGRAHPWTL</sequence>
<dbReference type="Gene3D" id="1.20.272.10">
    <property type="match status" value="1"/>
</dbReference>
<dbReference type="OrthoDB" id="9811073at2"/>
<comment type="caution">
    <text evidence="10">The sequence shown here is derived from an EMBL/GenBank/DDBJ whole genome shotgun (WGS) entry which is preliminary data.</text>
</comment>
<dbReference type="GO" id="GO:0003677">
    <property type="term" value="F:DNA binding"/>
    <property type="evidence" value="ECO:0007669"/>
    <property type="project" value="InterPro"/>
</dbReference>
<dbReference type="GO" id="GO:0009360">
    <property type="term" value="C:DNA polymerase III complex"/>
    <property type="evidence" value="ECO:0007669"/>
    <property type="project" value="InterPro"/>
</dbReference>
<dbReference type="GO" id="GO:0006261">
    <property type="term" value="P:DNA-templated DNA replication"/>
    <property type="evidence" value="ECO:0007669"/>
    <property type="project" value="TreeGrafter"/>
</dbReference>
<evidence type="ECO:0000256" key="5">
    <source>
        <dbReference type="ARBA" id="ARBA00022705"/>
    </source>
</evidence>
<dbReference type="Gene3D" id="3.40.50.300">
    <property type="entry name" value="P-loop containing nucleotide triphosphate hydrolases"/>
    <property type="match status" value="1"/>
</dbReference>
<protein>
    <recommendedName>
        <fullName evidence="2">DNA polymerase III subunit delta'</fullName>
        <ecNumber evidence="1">2.7.7.7</ecNumber>
    </recommendedName>
</protein>
<reference evidence="10 11" key="1">
    <citation type="submission" date="2019-03" db="EMBL/GenBank/DDBJ databases">
        <title>Genomic Encyclopedia of Type Strains, Phase IV (KMG-IV): sequencing the most valuable type-strain genomes for metagenomic binning, comparative biology and taxonomic classification.</title>
        <authorList>
            <person name="Goeker M."/>
        </authorList>
    </citation>
    <scope>NUCLEOTIDE SEQUENCE [LARGE SCALE GENOMIC DNA]</scope>
    <source>
        <strain evidence="10 11">DSM 19580</strain>
    </source>
</reference>
<evidence type="ECO:0000256" key="7">
    <source>
        <dbReference type="ARBA" id="ARBA00049244"/>
    </source>
</evidence>
<dbReference type="GO" id="GO:0008408">
    <property type="term" value="F:3'-5' exonuclease activity"/>
    <property type="evidence" value="ECO:0007669"/>
    <property type="project" value="InterPro"/>
</dbReference>
<evidence type="ECO:0000256" key="1">
    <source>
        <dbReference type="ARBA" id="ARBA00012417"/>
    </source>
</evidence>
<evidence type="ECO:0000259" key="8">
    <source>
        <dbReference type="Pfam" id="PF09115"/>
    </source>
</evidence>
<evidence type="ECO:0000256" key="3">
    <source>
        <dbReference type="ARBA" id="ARBA00022679"/>
    </source>
</evidence>
<dbReference type="Pfam" id="PF09115">
    <property type="entry name" value="DNApol3-delta_C"/>
    <property type="match status" value="1"/>
</dbReference>
<feature type="domain" description="DNA polymerase III subunit delta' AAA+ ATPase lid" evidence="9">
    <location>
        <begin position="167"/>
        <end position="205"/>
    </location>
</feature>
<gene>
    <name evidence="10" type="ORF">EDC52_103348</name>
</gene>
<feature type="domain" description="DNA polymerase III delta subunit C-terminal" evidence="8">
    <location>
        <begin position="208"/>
        <end position="321"/>
    </location>
</feature>
<dbReference type="NCBIfam" id="NF005941">
    <property type="entry name" value="PRK07993.1"/>
    <property type="match status" value="1"/>
</dbReference>
<evidence type="ECO:0000256" key="6">
    <source>
        <dbReference type="ARBA" id="ARBA00022932"/>
    </source>
</evidence>
<evidence type="ECO:0000256" key="2">
    <source>
        <dbReference type="ARBA" id="ARBA00014363"/>
    </source>
</evidence>
<keyword evidence="3" id="KW-0808">Transferase</keyword>
<keyword evidence="6" id="KW-0239">DNA-directed DNA polymerase</keyword>
<accession>A0A4R3Z016</accession>
<dbReference type="EC" id="2.7.7.7" evidence="1"/>
<dbReference type="PANTHER" id="PTHR11669:SF8">
    <property type="entry name" value="DNA POLYMERASE III SUBUNIT DELTA"/>
    <property type="match status" value="1"/>
</dbReference>
<proteinExistence type="predicted"/>
<dbReference type="NCBIfam" id="TIGR00678">
    <property type="entry name" value="holB"/>
    <property type="match status" value="1"/>
</dbReference>
<dbReference type="AlphaFoldDB" id="A0A4R3Z016"/>
<comment type="catalytic activity">
    <reaction evidence="7">
        <text>DNA(n) + a 2'-deoxyribonucleoside 5'-triphosphate = DNA(n+1) + diphosphate</text>
        <dbReference type="Rhea" id="RHEA:22508"/>
        <dbReference type="Rhea" id="RHEA-COMP:17339"/>
        <dbReference type="Rhea" id="RHEA-COMP:17340"/>
        <dbReference type="ChEBI" id="CHEBI:33019"/>
        <dbReference type="ChEBI" id="CHEBI:61560"/>
        <dbReference type="ChEBI" id="CHEBI:173112"/>
        <dbReference type="EC" id="2.7.7.7"/>
    </reaction>
</comment>
<dbReference type="Pfam" id="PF21500">
    <property type="entry name" value="HolB_lid"/>
    <property type="match status" value="1"/>
</dbReference>
<dbReference type="Pfam" id="PF13177">
    <property type="entry name" value="DNA_pol3_delta2"/>
    <property type="match status" value="1"/>
</dbReference>